<dbReference type="Pfam" id="PF00700">
    <property type="entry name" value="Flagellin_C"/>
    <property type="match status" value="1"/>
</dbReference>
<evidence type="ECO:0000256" key="2">
    <source>
        <dbReference type="ARBA" id="ARBA00023143"/>
    </source>
</evidence>
<keyword evidence="7" id="KW-0969">Cilium</keyword>
<dbReference type="Gene3D" id="1.20.1330.10">
    <property type="entry name" value="f41 fragment of flagellin, N-terminal domain"/>
    <property type="match status" value="1"/>
</dbReference>
<sequence length="285" mass="29535">MIGATRFRVTAEINRQSRLASDISRAQTDISSEKRLQTASDDPSASARVGDIRRKQANEAAWAANADTAAAVANTADSSLKLVSTGLDRARELMIAGSSATASAADRASYATELRGIVADFESYSKQTDSRGIAIFPEDMPIAIPIGRGISLSATTTKAEAFGNVPTANGPTDLATILNAAAAAIEMPDGAARTAAVNASVTDIASATSHVADVHAGQGLRAAQFDAASTRLADSKVTLQEERDSLEGTDIPATVARLQSKLVTLEAAQAAFARISKQTLFDLLG</sequence>
<dbReference type="PANTHER" id="PTHR42792:SF1">
    <property type="entry name" value="FLAGELLAR HOOK-ASSOCIATED PROTEIN 3"/>
    <property type="match status" value="1"/>
</dbReference>
<dbReference type="RefSeq" id="WP_145154886.1">
    <property type="nucleotide sequence ID" value="NZ_VNIM01000103.1"/>
</dbReference>
<evidence type="ECO:0000313" key="8">
    <source>
        <dbReference type="Proteomes" id="UP000318681"/>
    </source>
</evidence>
<evidence type="ECO:0000256" key="3">
    <source>
        <dbReference type="RuleBase" id="RU362073"/>
    </source>
</evidence>
<protein>
    <recommendedName>
        <fullName evidence="3">Flagellin</fullName>
    </recommendedName>
</protein>
<dbReference type="EMBL" id="VNIM01000103">
    <property type="protein sequence ID" value="TVV70930.1"/>
    <property type="molecule type" value="Genomic_DNA"/>
</dbReference>
<dbReference type="GO" id="GO:0005198">
    <property type="term" value="F:structural molecule activity"/>
    <property type="evidence" value="ECO:0007669"/>
    <property type="project" value="InterPro"/>
</dbReference>
<dbReference type="InterPro" id="IPR046358">
    <property type="entry name" value="Flagellin_C"/>
</dbReference>
<accession>A0A558QUU7</accession>
<dbReference type="OrthoDB" id="7389561at2"/>
<comment type="function">
    <text evidence="3">Flagellin is the subunit protein which polymerizes to form the filaments of bacterial flagella.</text>
</comment>
<dbReference type="GO" id="GO:0009288">
    <property type="term" value="C:bacterial-type flagellum"/>
    <property type="evidence" value="ECO:0007669"/>
    <property type="project" value="UniProtKB-SubCell"/>
</dbReference>
<dbReference type="Proteomes" id="UP000318681">
    <property type="component" value="Unassembled WGS sequence"/>
</dbReference>
<evidence type="ECO:0000259" key="5">
    <source>
        <dbReference type="Pfam" id="PF00669"/>
    </source>
</evidence>
<feature type="domain" description="Flagellin N-terminal" evidence="5">
    <location>
        <begin position="20"/>
        <end position="136"/>
    </location>
</feature>
<keyword evidence="2 3" id="KW-0975">Bacterial flagellum</keyword>
<feature type="domain" description="Flagellin C-terminal" evidence="6">
    <location>
        <begin position="204"/>
        <end position="284"/>
    </location>
</feature>
<dbReference type="PANTHER" id="PTHR42792">
    <property type="entry name" value="FLAGELLIN"/>
    <property type="match status" value="1"/>
</dbReference>
<keyword evidence="7" id="KW-0966">Cell projection</keyword>
<evidence type="ECO:0000256" key="4">
    <source>
        <dbReference type="SAM" id="MobiDB-lite"/>
    </source>
</evidence>
<dbReference type="InterPro" id="IPR001492">
    <property type="entry name" value="Flagellin"/>
</dbReference>
<dbReference type="AlphaFoldDB" id="A0A558QUU7"/>
<keyword evidence="7" id="KW-0282">Flagellum</keyword>
<evidence type="ECO:0000256" key="1">
    <source>
        <dbReference type="ARBA" id="ARBA00005709"/>
    </source>
</evidence>
<evidence type="ECO:0000313" key="7">
    <source>
        <dbReference type="EMBL" id="TVV70930.1"/>
    </source>
</evidence>
<feature type="region of interest" description="Disordered" evidence="4">
    <location>
        <begin position="24"/>
        <end position="47"/>
    </location>
</feature>
<evidence type="ECO:0000259" key="6">
    <source>
        <dbReference type="Pfam" id="PF00700"/>
    </source>
</evidence>
<gene>
    <name evidence="7" type="ORF">FOY91_17980</name>
</gene>
<dbReference type="SUPFAM" id="SSF64518">
    <property type="entry name" value="Phase 1 flagellin"/>
    <property type="match status" value="1"/>
</dbReference>
<keyword evidence="8" id="KW-1185">Reference proteome</keyword>
<dbReference type="GO" id="GO:0005576">
    <property type="term" value="C:extracellular region"/>
    <property type="evidence" value="ECO:0007669"/>
    <property type="project" value="UniProtKB-SubCell"/>
</dbReference>
<keyword evidence="3" id="KW-0964">Secreted</keyword>
<reference evidence="7 8" key="1">
    <citation type="submission" date="2019-07" db="EMBL/GenBank/DDBJ databases">
        <title>Sphingomonas solaris sp. nov., isolated from a solar panel from Boston, Massachusetts.</title>
        <authorList>
            <person name="Tanner K."/>
            <person name="Pascual J."/>
            <person name="Mancuso C."/>
            <person name="Pereto J."/>
            <person name="Khalil A."/>
            <person name="Vilanova C."/>
        </authorList>
    </citation>
    <scope>NUCLEOTIDE SEQUENCE [LARGE SCALE GENOMIC DNA]</scope>
    <source>
        <strain evidence="7 8">R4DWN</strain>
    </source>
</reference>
<dbReference type="InterPro" id="IPR001029">
    <property type="entry name" value="Flagellin_N"/>
</dbReference>
<dbReference type="Pfam" id="PF00669">
    <property type="entry name" value="Flagellin_N"/>
    <property type="match status" value="1"/>
</dbReference>
<proteinExistence type="inferred from homology"/>
<comment type="similarity">
    <text evidence="1 3">Belongs to the bacterial flagellin family.</text>
</comment>
<comment type="caution">
    <text evidence="7">The sequence shown here is derived from an EMBL/GenBank/DDBJ whole genome shotgun (WGS) entry which is preliminary data.</text>
</comment>
<name>A0A558QUU7_9SPHN</name>
<comment type="subcellular location">
    <subcellularLocation>
        <location evidence="3">Secreted</location>
    </subcellularLocation>
    <subcellularLocation>
        <location evidence="3">Bacterial flagellum</location>
    </subcellularLocation>
</comment>
<organism evidence="7 8">
    <name type="scientific">Alterirhizorhabdus solaris</name>
    <dbReference type="NCBI Taxonomy" id="2529389"/>
    <lineage>
        <taxon>Bacteria</taxon>
        <taxon>Pseudomonadati</taxon>
        <taxon>Pseudomonadota</taxon>
        <taxon>Alphaproteobacteria</taxon>
        <taxon>Sphingomonadales</taxon>
        <taxon>Rhizorhabdaceae</taxon>
        <taxon>Alterirhizorhabdus</taxon>
    </lineage>
</organism>